<dbReference type="AlphaFoldDB" id="A0A9D5HSD9"/>
<dbReference type="Gene3D" id="3.40.50.80">
    <property type="entry name" value="Nucleotide-binding domain of ferredoxin-NADP reductase (FNR) module"/>
    <property type="match status" value="1"/>
</dbReference>
<keyword evidence="1" id="KW-0285">Flavoprotein</keyword>
<dbReference type="InterPro" id="IPR039261">
    <property type="entry name" value="FNR_nucleotide-bd"/>
</dbReference>
<dbReference type="EMBL" id="JAGGNH010000001">
    <property type="protein sequence ID" value="KAJ0986312.1"/>
    <property type="molecule type" value="Genomic_DNA"/>
</dbReference>
<proteinExistence type="predicted"/>
<dbReference type="PANTHER" id="PTHR19384">
    <property type="entry name" value="NITRIC OXIDE SYNTHASE-RELATED"/>
    <property type="match status" value="1"/>
</dbReference>
<evidence type="ECO:0000313" key="3">
    <source>
        <dbReference type="Proteomes" id="UP001085076"/>
    </source>
</evidence>
<dbReference type="GO" id="GO:0050660">
    <property type="term" value="F:flavin adenine dinucleotide binding"/>
    <property type="evidence" value="ECO:0007669"/>
    <property type="project" value="TreeGrafter"/>
</dbReference>
<dbReference type="GO" id="GO:0005829">
    <property type="term" value="C:cytosol"/>
    <property type="evidence" value="ECO:0007669"/>
    <property type="project" value="TreeGrafter"/>
</dbReference>
<accession>A0A9D5HSD9</accession>
<evidence type="ECO:0000256" key="1">
    <source>
        <dbReference type="ARBA" id="ARBA00022630"/>
    </source>
</evidence>
<reference evidence="2" key="2">
    <citation type="journal article" date="2022" name="Hortic Res">
        <title>The genome of Dioscorea zingiberensis sheds light on the biosynthesis, origin and evolution of the medicinally important diosgenin saponins.</title>
        <authorList>
            <person name="Li Y."/>
            <person name="Tan C."/>
            <person name="Li Z."/>
            <person name="Guo J."/>
            <person name="Li S."/>
            <person name="Chen X."/>
            <person name="Wang C."/>
            <person name="Dai X."/>
            <person name="Yang H."/>
            <person name="Song W."/>
            <person name="Hou L."/>
            <person name="Xu J."/>
            <person name="Tong Z."/>
            <person name="Xu A."/>
            <person name="Yuan X."/>
            <person name="Wang W."/>
            <person name="Yang Q."/>
            <person name="Chen L."/>
            <person name="Sun Z."/>
            <person name="Wang K."/>
            <person name="Pan B."/>
            <person name="Chen J."/>
            <person name="Bao Y."/>
            <person name="Liu F."/>
            <person name="Qi X."/>
            <person name="Gang D.R."/>
            <person name="Wen J."/>
            <person name="Li J."/>
        </authorList>
    </citation>
    <scope>NUCLEOTIDE SEQUENCE</scope>
    <source>
        <strain evidence="2">Dzin_1.0</strain>
    </source>
</reference>
<keyword evidence="3" id="KW-1185">Reference proteome</keyword>
<dbReference type="GO" id="GO:0010181">
    <property type="term" value="F:FMN binding"/>
    <property type="evidence" value="ECO:0007669"/>
    <property type="project" value="TreeGrafter"/>
</dbReference>
<dbReference type="SUPFAM" id="SSF52343">
    <property type="entry name" value="Ferredoxin reductase-like, C-terminal NADP-linked domain"/>
    <property type="match status" value="1"/>
</dbReference>
<dbReference type="Proteomes" id="UP001085076">
    <property type="component" value="Miscellaneous, Linkage group lg01"/>
</dbReference>
<gene>
    <name evidence="2" type="ORF">J5N97_004668</name>
</gene>
<reference evidence="2" key="1">
    <citation type="submission" date="2021-03" db="EMBL/GenBank/DDBJ databases">
        <authorList>
            <person name="Li Z."/>
            <person name="Yang C."/>
        </authorList>
    </citation>
    <scope>NUCLEOTIDE SEQUENCE</scope>
    <source>
        <strain evidence="2">Dzin_1.0</strain>
        <tissue evidence="2">Leaf</tissue>
    </source>
</reference>
<evidence type="ECO:0000313" key="2">
    <source>
        <dbReference type="EMBL" id="KAJ0986312.1"/>
    </source>
</evidence>
<dbReference type="PANTHER" id="PTHR19384:SF10">
    <property type="entry name" value="NADPH-DEPENDENT DIFLAVIN OXIDOREDUCTASE 1"/>
    <property type="match status" value="1"/>
</dbReference>
<sequence length="117" mass="13158">MTLYKRKRSGLCSTWLAGLDPHSSADQGGGFFVAFTRDQPHKIYVQHKIKEESARIWHLLNQGAAIYIAGSSTKMPADVTSAIEEIISEEAGISKESVVMWLRRLEKAGRFYIEAWS</sequence>
<protein>
    <submittedName>
        <fullName evidence="2">Uncharacterized protein</fullName>
    </submittedName>
</protein>
<dbReference type="GO" id="GO:0016491">
    <property type="term" value="F:oxidoreductase activity"/>
    <property type="evidence" value="ECO:0007669"/>
    <property type="project" value="TreeGrafter"/>
</dbReference>
<organism evidence="2 3">
    <name type="scientific">Dioscorea zingiberensis</name>
    <dbReference type="NCBI Taxonomy" id="325984"/>
    <lineage>
        <taxon>Eukaryota</taxon>
        <taxon>Viridiplantae</taxon>
        <taxon>Streptophyta</taxon>
        <taxon>Embryophyta</taxon>
        <taxon>Tracheophyta</taxon>
        <taxon>Spermatophyta</taxon>
        <taxon>Magnoliopsida</taxon>
        <taxon>Liliopsida</taxon>
        <taxon>Dioscoreales</taxon>
        <taxon>Dioscoreaceae</taxon>
        <taxon>Dioscorea</taxon>
    </lineage>
</organism>
<comment type="caution">
    <text evidence="2">The sequence shown here is derived from an EMBL/GenBank/DDBJ whole genome shotgun (WGS) entry which is preliminary data.</text>
</comment>
<name>A0A9D5HSD9_9LILI</name>
<dbReference type="OrthoDB" id="1856718at2759"/>